<organism evidence="1 2">
    <name type="scientific">BD1-7 clade bacterium</name>
    <dbReference type="NCBI Taxonomy" id="2029982"/>
    <lineage>
        <taxon>Bacteria</taxon>
        <taxon>Pseudomonadati</taxon>
        <taxon>Pseudomonadota</taxon>
        <taxon>Gammaproteobacteria</taxon>
        <taxon>Cellvibrionales</taxon>
        <taxon>Spongiibacteraceae</taxon>
        <taxon>BD1-7 clade</taxon>
    </lineage>
</organism>
<name>A0A5S9QNH4_9GAMM</name>
<dbReference type="Proteomes" id="UP000434580">
    <property type="component" value="Unassembled WGS sequence"/>
</dbReference>
<dbReference type="InterPro" id="IPR027417">
    <property type="entry name" value="P-loop_NTPase"/>
</dbReference>
<proteinExistence type="predicted"/>
<evidence type="ECO:0008006" key="3">
    <source>
        <dbReference type="Google" id="ProtNLM"/>
    </source>
</evidence>
<dbReference type="AlphaFoldDB" id="A0A5S9QNH4"/>
<sequence length="221" mass="25992">MLLNSRHNIAFLCNPKCASTSIEAALDDHCDVRMSKYPSIKHMNARVFHESFLPMYQQLIPNSQIETVCLMRDPIDWLFSWYRYRSRPALASIEHPRHRNYTGNIDFNQFIEAYLLVDDLDGGSSDEKKAPAYAQVGSQYNFIKDSNNDIGIDRIYPLERTDLLVRYLQKKLQTRLTLEKLNQSPTRNLRLAPSLKHDLQEHLKADFRLYEQVMFEGCYRR</sequence>
<accession>A0A5S9QNH4</accession>
<evidence type="ECO:0000313" key="1">
    <source>
        <dbReference type="EMBL" id="CAA0120693.1"/>
    </source>
</evidence>
<protein>
    <recommendedName>
        <fullName evidence="3">Sulfotransferase family protein</fullName>
    </recommendedName>
</protein>
<dbReference type="EMBL" id="CACSII010000021">
    <property type="protein sequence ID" value="CAA0120693.1"/>
    <property type="molecule type" value="Genomic_DNA"/>
</dbReference>
<dbReference type="Gene3D" id="3.40.50.300">
    <property type="entry name" value="P-loop containing nucleotide triphosphate hydrolases"/>
    <property type="match status" value="1"/>
</dbReference>
<gene>
    <name evidence="1" type="ORF">DPBNPPHM_02589</name>
</gene>
<dbReference type="SUPFAM" id="SSF52540">
    <property type="entry name" value="P-loop containing nucleoside triphosphate hydrolases"/>
    <property type="match status" value="1"/>
</dbReference>
<reference evidence="1 2" key="1">
    <citation type="submission" date="2019-11" db="EMBL/GenBank/DDBJ databases">
        <authorList>
            <person name="Holert J."/>
        </authorList>
    </citation>
    <scope>NUCLEOTIDE SEQUENCE [LARGE SCALE GENOMIC DNA]</scope>
    <source>
        <strain evidence="1">BC5_2</strain>
    </source>
</reference>
<evidence type="ECO:0000313" key="2">
    <source>
        <dbReference type="Proteomes" id="UP000434580"/>
    </source>
</evidence>